<evidence type="ECO:0000259" key="1">
    <source>
        <dbReference type="Pfam" id="PF01385"/>
    </source>
</evidence>
<gene>
    <name evidence="2" type="ORF">HUG20_18520</name>
</gene>
<evidence type="ECO:0000313" key="2">
    <source>
        <dbReference type="EMBL" id="QQK81711.1"/>
    </source>
</evidence>
<dbReference type="AlphaFoldDB" id="A0A7T6ZE29"/>
<organism evidence="2 3">
    <name type="scientific">Salicibibacter cibi</name>
    <dbReference type="NCBI Taxonomy" id="2743001"/>
    <lineage>
        <taxon>Bacteria</taxon>
        <taxon>Bacillati</taxon>
        <taxon>Bacillota</taxon>
        <taxon>Bacilli</taxon>
        <taxon>Bacillales</taxon>
        <taxon>Bacillaceae</taxon>
        <taxon>Salicibibacter</taxon>
    </lineage>
</organism>
<name>A0A7T6ZE29_9BACI</name>
<proteinExistence type="predicted"/>
<reference evidence="2 3" key="1">
    <citation type="submission" date="2020-06" db="EMBL/GenBank/DDBJ databases">
        <title>Genomic analysis of Salicibibacter sp. NKC21-4.</title>
        <authorList>
            <person name="Oh Y.J."/>
        </authorList>
    </citation>
    <scope>NUCLEOTIDE SEQUENCE [LARGE SCALE GENOMIC DNA]</scope>
    <source>
        <strain evidence="2 3">NKC21-4</strain>
    </source>
</reference>
<dbReference type="EMBL" id="CP054706">
    <property type="protein sequence ID" value="QQK81711.1"/>
    <property type="molecule type" value="Genomic_DNA"/>
</dbReference>
<dbReference type="Proteomes" id="UP000595349">
    <property type="component" value="Chromosome"/>
</dbReference>
<dbReference type="Pfam" id="PF01385">
    <property type="entry name" value="OrfB_IS605"/>
    <property type="match status" value="1"/>
</dbReference>
<sequence length="100" mass="12141">MLSDGTKIENPRFLLKAEKKLKRSQKKLFRMKKGSNNWRKQLQNVQQLHLKVANQRRDFLHKRSYHLSKTYKYVFVEDLIISHPLKCKNIMMTFSMKEVF</sequence>
<keyword evidence="3" id="KW-1185">Reference proteome</keyword>
<dbReference type="KEGG" id="scib:HUG20_18520"/>
<accession>A0A7T6ZE29</accession>
<dbReference type="InterPro" id="IPR001959">
    <property type="entry name" value="Transposase"/>
</dbReference>
<dbReference type="RefSeq" id="WP_200086364.1">
    <property type="nucleotide sequence ID" value="NZ_CP054706.1"/>
</dbReference>
<evidence type="ECO:0000313" key="3">
    <source>
        <dbReference type="Proteomes" id="UP000595349"/>
    </source>
</evidence>
<feature type="domain" description="Probable transposase IS891/IS1136/IS1341" evidence="1">
    <location>
        <begin position="3"/>
        <end position="86"/>
    </location>
</feature>
<protein>
    <submittedName>
        <fullName evidence="2">Transposase</fullName>
    </submittedName>
</protein>